<organism evidence="1 2">
    <name type="scientific">Araneus ventricosus</name>
    <name type="common">Orbweaver spider</name>
    <name type="synonym">Epeira ventricosa</name>
    <dbReference type="NCBI Taxonomy" id="182803"/>
    <lineage>
        <taxon>Eukaryota</taxon>
        <taxon>Metazoa</taxon>
        <taxon>Ecdysozoa</taxon>
        <taxon>Arthropoda</taxon>
        <taxon>Chelicerata</taxon>
        <taxon>Arachnida</taxon>
        <taxon>Araneae</taxon>
        <taxon>Araneomorphae</taxon>
        <taxon>Entelegynae</taxon>
        <taxon>Araneoidea</taxon>
        <taxon>Araneidae</taxon>
        <taxon>Araneus</taxon>
    </lineage>
</organism>
<dbReference type="EMBL" id="BGPR01004030">
    <property type="protein sequence ID" value="GBM95107.1"/>
    <property type="molecule type" value="Genomic_DNA"/>
</dbReference>
<reference evidence="1 2" key="1">
    <citation type="journal article" date="2019" name="Sci. Rep.">
        <title>Orb-weaving spider Araneus ventricosus genome elucidates the spidroin gene catalogue.</title>
        <authorList>
            <person name="Kono N."/>
            <person name="Nakamura H."/>
            <person name="Ohtoshi R."/>
            <person name="Moran D.A.P."/>
            <person name="Shinohara A."/>
            <person name="Yoshida Y."/>
            <person name="Fujiwara M."/>
            <person name="Mori M."/>
            <person name="Tomita M."/>
            <person name="Arakawa K."/>
        </authorList>
    </citation>
    <scope>NUCLEOTIDE SEQUENCE [LARGE SCALE GENOMIC DNA]</scope>
</reference>
<protein>
    <submittedName>
        <fullName evidence="1">Uncharacterized protein</fullName>
    </submittedName>
</protein>
<accession>A0A4Y2JZ43</accession>
<dbReference type="Proteomes" id="UP000499080">
    <property type="component" value="Unassembled WGS sequence"/>
</dbReference>
<proteinExistence type="predicted"/>
<name>A0A4Y2JZ43_ARAVE</name>
<sequence length="138" mass="15284">MDTLPLPSPLVSKYFCHQVFFLLHSPLAKKYSATRTPSTHSLLFQKATICHQDTLPPPAVRSKLLKAVTLLLRTPSHSSSPVASKRCLPPGILALHSLLLPKIFCHQGLPFLPPQSCCFQKALCHQDTPFQPPQYCCA</sequence>
<dbReference type="AlphaFoldDB" id="A0A4Y2JZ43"/>
<evidence type="ECO:0000313" key="2">
    <source>
        <dbReference type="Proteomes" id="UP000499080"/>
    </source>
</evidence>
<gene>
    <name evidence="1" type="ORF">AVEN_137450_1</name>
</gene>
<keyword evidence="2" id="KW-1185">Reference proteome</keyword>
<comment type="caution">
    <text evidence="1">The sequence shown here is derived from an EMBL/GenBank/DDBJ whole genome shotgun (WGS) entry which is preliminary data.</text>
</comment>
<evidence type="ECO:0000313" key="1">
    <source>
        <dbReference type="EMBL" id="GBM95107.1"/>
    </source>
</evidence>